<dbReference type="InterPro" id="IPR013320">
    <property type="entry name" value="ConA-like_dom_sf"/>
</dbReference>
<dbReference type="PROSITE" id="PS51304">
    <property type="entry name" value="GALECTIN"/>
    <property type="match status" value="2"/>
</dbReference>
<gene>
    <name evidence="5" type="ORF">ABG768_007670</name>
</gene>
<feature type="domain" description="Galectin" evidence="4">
    <location>
        <begin position="151"/>
        <end position="278"/>
    </location>
</feature>
<comment type="caution">
    <text evidence="5">The sequence shown here is derived from an EMBL/GenBank/DDBJ whole genome shotgun (WGS) entry which is preliminary data.</text>
</comment>
<keyword evidence="1 3" id="KW-0430">Lectin</keyword>
<dbReference type="GO" id="GO:0010628">
    <property type="term" value="P:positive regulation of gene expression"/>
    <property type="evidence" value="ECO:0007669"/>
    <property type="project" value="TreeGrafter"/>
</dbReference>
<evidence type="ECO:0000256" key="1">
    <source>
        <dbReference type="ARBA" id="ARBA00022734"/>
    </source>
</evidence>
<dbReference type="SMART" id="SM00908">
    <property type="entry name" value="Gal-bind_lectin"/>
    <property type="match status" value="2"/>
</dbReference>
<dbReference type="Proteomes" id="UP001479290">
    <property type="component" value="Unassembled WGS sequence"/>
</dbReference>
<evidence type="ECO:0000256" key="2">
    <source>
        <dbReference type="ARBA" id="ARBA00022737"/>
    </source>
</evidence>
<dbReference type="SUPFAM" id="SSF49899">
    <property type="entry name" value="Concanavalin A-like lectins/glucanases"/>
    <property type="match status" value="2"/>
</dbReference>
<reference evidence="5 6" key="1">
    <citation type="submission" date="2024-05" db="EMBL/GenBank/DDBJ databases">
        <title>A high-quality chromosomal-level genome assembly of Topmouth culter (Culter alburnus).</title>
        <authorList>
            <person name="Zhao H."/>
        </authorList>
    </citation>
    <scope>NUCLEOTIDE SEQUENCE [LARGE SCALE GENOMIC DNA]</scope>
    <source>
        <strain evidence="5">CATC2023</strain>
        <tissue evidence="5">Muscle</tissue>
    </source>
</reference>
<dbReference type="EMBL" id="JAWDJR010000015">
    <property type="protein sequence ID" value="KAK9962299.1"/>
    <property type="molecule type" value="Genomic_DNA"/>
</dbReference>
<dbReference type="FunFam" id="2.60.120.200:FF:000124">
    <property type="entry name" value="Galectin-4"/>
    <property type="match status" value="1"/>
</dbReference>
<dbReference type="GO" id="GO:0016936">
    <property type="term" value="F:galactoside binding"/>
    <property type="evidence" value="ECO:0007669"/>
    <property type="project" value="TreeGrafter"/>
</dbReference>
<dbReference type="CDD" id="cd00070">
    <property type="entry name" value="GLECT"/>
    <property type="match status" value="2"/>
</dbReference>
<dbReference type="PANTHER" id="PTHR11346:SF80">
    <property type="entry name" value="GALECTIN-9C"/>
    <property type="match status" value="1"/>
</dbReference>
<evidence type="ECO:0000259" key="4">
    <source>
        <dbReference type="PROSITE" id="PS51304"/>
    </source>
</evidence>
<dbReference type="InterPro" id="IPR044156">
    <property type="entry name" value="Galectin-like"/>
</dbReference>
<dbReference type="GO" id="GO:0005634">
    <property type="term" value="C:nucleus"/>
    <property type="evidence" value="ECO:0007669"/>
    <property type="project" value="TreeGrafter"/>
</dbReference>
<organism evidence="5 6">
    <name type="scientific">Culter alburnus</name>
    <name type="common">Topmouth culter</name>
    <dbReference type="NCBI Taxonomy" id="194366"/>
    <lineage>
        <taxon>Eukaryota</taxon>
        <taxon>Metazoa</taxon>
        <taxon>Chordata</taxon>
        <taxon>Craniata</taxon>
        <taxon>Vertebrata</taxon>
        <taxon>Euteleostomi</taxon>
        <taxon>Actinopterygii</taxon>
        <taxon>Neopterygii</taxon>
        <taxon>Teleostei</taxon>
        <taxon>Ostariophysi</taxon>
        <taxon>Cypriniformes</taxon>
        <taxon>Xenocyprididae</taxon>
        <taxon>Xenocypridinae</taxon>
        <taxon>Culter</taxon>
    </lineage>
</organism>
<proteinExistence type="predicted"/>
<dbReference type="SMART" id="SM00276">
    <property type="entry name" value="GLECT"/>
    <property type="match status" value="2"/>
</dbReference>
<accession>A0AAW1ZPS5</accession>
<keyword evidence="2" id="KW-0677">Repeat</keyword>
<feature type="domain" description="Galectin" evidence="4">
    <location>
        <begin position="16"/>
        <end position="144"/>
    </location>
</feature>
<dbReference type="GO" id="GO:2000562">
    <property type="term" value="P:negative regulation of CD4-positive, alpha-beta T cell proliferation"/>
    <property type="evidence" value="ECO:0007669"/>
    <property type="project" value="TreeGrafter"/>
</dbReference>
<keyword evidence="6" id="KW-1185">Reference proteome</keyword>
<dbReference type="InterPro" id="IPR001079">
    <property type="entry name" value="Galectin_CRD"/>
</dbReference>
<protein>
    <recommendedName>
        <fullName evidence="3">Galectin</fullName>
    </recommendedName>
</protein>
<evidence type="ECO:0000313" key="6">
    <source>
        <dbReference type="Proteomes" id="UP001479290"/>
    </source>
</evidence>
<dbReference type="GO" id="GO:0030246">
    <property type="term" value="F:carbohydrate binding"/>
    <property type="evidence" value="ECO:0007669"/>
    <property type="project" value="UniProtKB-UniRule"/>
</dbReference>
<dbReference type="Pfam" id="PF00337">
    <property type="entry name" value="Gal-bind_lectin"/>
    <property type="match status" value="2"/>
</dbReference>
<dbReference type="AlphaFoldDB" id="A0AAW1ZPS5"/>
<dbReference type="GO" id="GO:0032689">
    <property type="term" value="P:negative regulation of type II interferon production"/>
    <property type="evidence" value="ECO:0007669"/>
    <property type="project" value="TreeGrafter"/>
</dbReference>
<dbReference type="PANTHER" id="PTHR11346">
    <property type="entry name" value="GALECTIN"/>
    <property type="match status" value="1"/>
</dbReference>
<dbReference type="GO" id="GO:0005829">
    <property type="term" value="C:cytosol"/>
    <property type="evidence" value="ECO:0007669"/>
    <property type="project" value="TreeGrafter"/>
</dbReference>
<sequence length="278" mass="31975">MEDSQKQLFCKPEIPFTGSLQGGLQEGKSVIVIGKILPEVKGFHVNLLCGDDIALHFNPHYDDGPAYVVLNTFQNSSWGTEERKHESPILQGKPFILQILVTNQTYKVLVDGKHFMDYIHRIPITGVNTISVNEMVDLDFIAYQKPEVVPNKTLIKNRLQPGKDIVIYGLPNPDCKRIEMNFRHRYGIAFHYLSYFNENEVVCNTFENGVWGKEERSGGVPFKKDELFKVTISCDKEKYTVFVNDQQAHTYKHRFAKLEDIDVFEIYGDLQLIFVKPL</sequence>
<evidence type="ECO:0000256" key="3">
    <source>
        <dbReference type="RuleBase" id="RU102079"/>
    </source>
</evidence>
<dbReference type="Gene3D" id="2.60.120.200">
    <property type="match status" value="2"/>
</dbReference>
<evidence type="ECO:0000313" key="5">
    <source>
        <dbReference type="EMBL" id="KAK9962299.1"/>
    </source>
</evidence>
<name>A0AAW1ZPS5_CULAL</name>